<feature type="repeat" description="ANK" evidence="3">
    <location>
        <begin position="37"/>
        <end position="69"/>
    </location>
</feature>
<dbReference type="Gene3D" id="1.25.40.20">
    <property type="entry name" value="Ankyrin repeat-containing domain"/>
    <property type="match status" value="1"/>
</dbReference>
<dbReference type="InterPro" id="IPR033635">
    <property type="entry name" value="ANKS1/Caskin"/>
</dbReference>
<keyword evidence="2 3" id="KW-0040">ANK repeat</keyword>
<accession>A0A4Z2J789</accession>
<dbReference type="PROSITE" id="PS50088">
    <property type="entry name" value="ANK_REPEAT"/>
    <property type="match status" value="1"/>
</dbReference>
<gene>
    <name evidence="5" type="primary">Caskin1_2</name>
    <name evidence="5" type="ORF">EYF80_003903</name>
</gene>
<sequence>MEISLKRDHRVITSLSRPHPKLLGAAKRVNVNIQDADGLAPLHFAALGGNKELISLLLEAQAAVDIKDHKDSQKEKEKKEKSQARWEI</sequence>
<evidence type="ECO:0000256" key="4">
    <source>
        <dbReference type="SAM" id="MobiDB-lite"/>
    </source>
</evidence>
<dbReference type="Pfam" id="PF13637">
    <property type="entry name" value="Ank_4"/>
    <property type="match status" value="1"/>
</dbReference>
<evidence type="ECO:0000256" key="3">
    <source>
        <dbReference type="PROSITE-ProRule" id="PRU00023"/>
    </source>
</evidence>
<dbReference type="SUPFAM" id="SSF48403">
    <property type="entry name" value="Ankyrin repeat"/>
    <property type="match status" value="1"/>
</dbReference>
<dbReference type="InterPro" id="IPR002110">
    <property type="entry name" value="Ankyrin_rpt"/>
</dbReference>
<reference evidence="5 6" key="1">
    <citation type="submission" date="2019-03" db="EMBL/GenBank/DDBJ databases">
        <title>First draft genome of Liparis tanakae, snailfish: a comprehensive survey of snailfish specific genes.</title>
        <authorList>
            <person name="Kim W."/>
            <person name="Song I."/>
            <person name="Jeong J.-H."/>
            <person name="Kim D."/>
            <person name="Kim S."/>
            <person name="Ryu S."/>
            <person name="Song J.Y."/>
            <person name="Lee S.K."/>
        </authorList>
    </citation>
    <scope>NUCLEOTIDE SEQUENCE [LARGE SCALE GENOMIC DNA]</scope>
    <source>
        <tissue evidence="5">Muscle</tissue>
    </source>
</reference>
<keyword evidence="6" id="KW-1185">Reference proteome</keyword>
<dbReference type="PROSITE" id="PS50297">
    <property type="entry name" value="ANK_REP_REGION"/>
    <property type="match status" value="1"/>
</dbReference>
<dbReference type="Proteomes" id="UP000314294">
    <property type="component" value="Unassembled WGS sequence"/>
</dbReference>
<dbReference type="PANTHER" id="PTHR24174">
    <property type="entry name" value="ANKYRIN REPEAT AND STERILE ALPHA MOTIF DOMAIN-CONTAINING PROTEIN 1"/>
    <property type="match status" value="1"/>
</dbReference>
<comment type="caution">
    <text evidence="5">The sequence shown here is derived from an EMBL/GenBank/DDBJ whole genome shotgun (WGS) entry which is preliminary data.</text>
</comment>
<keyword evidence="1" id="KW-0677">Repeat</keyword>
<protein>
    <submittedName>
        <fullName evidence="5">Caskin-1</fullName>
    </submittedName>
</protein>
<dbReference type="PANTHER" id="PTHR24174:SF19">
    <property type="entry name" value="CASKIN-1 ISOFORM X1"/>
    <property type="match status" value="1"/>
</dbReference>
<organism evidence="5 6">
    <name type="scientific">Liparis tanakae</name>
    <name type="common">Tanaka's snailfish</name>
    <dbReference type="NCBI Taxonomy" id="230148"/>
    <lineage>
        <taxon>Eukaryota</taxon>
        <taxon>Metazoa</taxon>
        <taxon>Chordata</taxon>
        <taxon>Craniata</taxon>
        <taxon>Vertebrata</taxon>
        <taxon>Euteleostomi</taxon>
        <taxon>Actinopterygii</taxon>
        <taxon>Neopterygii</taxon>
        <taxon>Teleostei</taxon>
        <taxon>Neoteleostei</taxon>
        <taxon>Acanthomorphata</taxon>
        <taxon>Eupercaria</taxon>
        <taxon>Perciformes</taxon>
        <taxon>Cottioidei</taxon>
        <taxon>Cottales</taxon>
        <taxon>Liparidae</taxon>
        <taxon>Liparis</taxon>
    </lineage>
</organism>
<evidence type="ECO:0000256" key="1">
    <source>
        <dbReference type="ARBA" id="ARBA00022737"/>
    </source>
</evidence>
<evidence type="ECO:0000313" key="5">
    <source>
        <dbReference type="EMBL" id="TNN86059.1"/>
    </source>
</evidence>
<dbReference type="InterPro" id="IPR036770">
    <property type="entry name" value="Ankyrin_rpt-contain_sf"/>
</dbReference>
<dbReference type="OrthoDB" id="9995210at2759"/>
<dbReference type="AlphaFoldDB" id="A0A4Z2J789"/>
<evidence type="ECO:0000256" key="2">
    <source>
        <dbReference type="ARBA" id="ARBA00023043"/>
    </source>
</evidence>
<dbReference type="EMBL" id="SRLO01000018">
    <property type="protein sequence ID" value="TNN86059.1"/>
    <property type="molecule type" value="Genomic_DNA"/>
</dbReference>
<evidence type="ECO:0000313" key="6">
    <source>
        <dbReference type="Proteomes" id="UP000314294"/>
    </source>
</evidence>
<proteinExistence type="predicted"/>
<name>A0A4Z2J789_9TELE</name>
<feature type="region of interest" description="Disordered" evidence="4">
    <location>
        <begin position="67"/>
        <end position="88"/>
    </location>
</feature>